<accession>A0A1R3INX2</accession>
<dbReference type="Proteomes" id="UP000188268">
    <property type="component" value="Unassembled WGS sequence"/>
</dbReference>
<gene>
    <name evidence="1" type="ORF">CCACVL1_10926</name>
</gene>
<reference evidence="1 2" key="1">
    <citation type="submission" date="2013-09" db="EMBL/GenBank/DDBJ databases">
        <title>Corchorus capsularis genome sequencing.</title>
        <authorList>
            <person name="Alam M."/>
            <person name="Haque M.S."/>
            <person name="Islam M.S."/>
            <person name="Emdad E.M."/>
            <person name="Islam M.M."/>
            <person name="Ahmed B."/>
            <person name="Halim A."/>
            <person name="Hossen Q.M.M."/>
            <person name="Hossain M.Z."/>
            <person name="Ahmed R."/>
            <person name="Khan M.M."/>
            <person name="Islam R."/>
            <person name="Rashid M.M."/>
            <person name="Khan S.A."/>
            <person name="Rahman M.S."/>
            <person name="Alam M."/>
        </authorList>
    </citation>
    <scope>NUCLEOTIDE SEQUENCE [LARGE SCALE GENOMIC DNA]</scope>
    <source>
        <strain evidence="2">cv. CVL-1</strain>
        <tissue evidence="1">Whole seedling</tissue>
    </source>
</reference>
<dbReference type="AlphaFoldDB" id="A0A1R3INX2"/>
<proteinExistence type="predicted"/>
<organism evidence="1 2">
    <name type="scientific">Corchorus capsularis</name>
    <name type="common">Jute</name>
    <dbReference type="NCBI Taxonomy" id="210143"/>
    <lineage>
        <taxon>Eukaryota</taxon>
        <taxon>Viridiplantae</taxon>
        <taxon>Streptophyta</taxon>
        <taxon>Embryophyta</taxon>
        <taxon>Tracheophyta</taxon>
        <taxon>Spermatophyta</taxon>
        <taxon>Magnoliopsida</taxon>
        <taxon>eudicotyledons</taxon>
        <taxon>Gunneridae</taxon>
        <taxon>Pentapetalae</taxon>
        <taxon>rosids</taxon>
        <taxon>malvids</taxon>
        <taxon>Malvales</taxon>
        <taxon>Malvaceae</taxon>
        <taxon>Grewioideae</taxon>
        <taxon>Apeibeae</taxon>
        <taxon>Corchorus</taxon>
    </lineage>
</organism>
<evidence type="ECO:0000313" key="2">
    <source>
        <dbReference type="Proteomes" id="UP000188268"/>
    </source>
</evidence>
<keyword evidence="2" id="KW-1185">Reference proteome</keyword>
<dbReference type="EMBL" id="AWWV01009741">
    <property type="protein sequence ID" value="OMO84256.1"/>
    <property type="molecule type" value="Genomic_DNA"/>
</dbReference>
<comment type="caution">
    <text evidence="1">The sequence shown here is derived from an EMBL/GenBank/DDBJ whole genome shotgun (WGS) entry which is preliminary data.</text>
</comment>
<dbReference type="Gramene" id="OMO84256">
    <property type="protein sequence ID" value="OMO84256"/>
    <property type="gene ID" value="CCACVL1_10926"/>
</dbReference>
<sequence length="150" mass="16038">MATFAFSEDLPSHSIVPPAVTLGRNLVASSYSPAVWCFPSSSTSAAAASAPGTTPPALMNLPHLCSKAHGTAYGWKLLQILPTTQVSTKAIDLLNNQNRVETIRGFDVDDRERRNLEQKPQIAFEVGAEVKGAGLKVNRGPDEDSVFKAC</sequence>
<evidence type="ECO:0000313" key="1">
    <source>
        <dbReference type="EMBL" id="OMO84256.1"/>
    </source>
</evidence>
<name>A0A1R3INX2_COCAP</name>
<protein>
    <submittedName>
        <fullName evidence="1">Uncharacterized protein</fullName>
    </submittedName>
</protein>